<dbReference type="InterPro" id="IPR009000">
    <property type="entry name" value="Transl_B-barrel_sf"/>
</dbReference>
<dbReference type="PRINTS" id="PR00980">
    <property type="entry name" value="TRNASYNTHALA"/>
</dbReference>
<dbReference type="FunFam" id="3.30.980.10:FF:000004">
    <property type="entry name" value="Alanine--tRNA ligase, cytoplasmic"/>
    <property type="match status" value="1"/>
</dbReference>
<evidence type="ECO:0000256" key="2">
    <source>
        <dbReference type="ARBA" id="ARBA00008429"/>
    </source>
</evidence>
<evidence type="ECO:0000256" key="8">
    <source>
        <dbReference type="ARBA" id="ARBA00022840"/>
    </source>
</evidence>
<dbReference type="PANTHER" id="PTHR11777">
    <property type="entry name" value="ALANYL-TRNA SYNTHETASE"/>
    <property type="match status" value="1"/>
</dbReference>
<evidence type="ECO:0000313" key="16">
    <source>
        <dbReference type="EMBL" id="KAL3756953.1"/>
    </source>
</evidence>
<keyword evidence="3 13" id="KW-0820">tRNA-binding</keyword>
<dbReference type="SUPFAM" id="SSF55186">
    <property type="entry name" value="ThrRS/AlaRS common domain"/>
    <property type="match status" value="1"/>
</dbReference>
<dbReference type="GO" id="GO:0009507">
    <property type="term" value="C:chloroplast"/>
    <property type="evidence" value="ECO:0007669"/>
    <property type="project" value="UniProtKB-SubCell"/>
</dbReference>
<dbReference type="GO" id="GO:0004813">
    <property type="term" value="F:alanine-tRNA ligase activity"/>
    <property type="evidence" value="ECO:0007669"/>
    <property type="project" value="UniProtKB-UniRule"/>
</dbReference>
<name>A0ABD3M288_9STRA</name>
<keyword evidence="9 13" id="KW-0694">RNA-binding</keyword>
<evidence type="ECO:0000256" key="11">
    <source>
        <dbReference type="ARBA" id="ARBA00023146"/>
    </source>
</evidence>
<evidence type="ECO:0000256" key="4">
    <source>
        <dbReference type="ARBA" id="ARBA00022598"/>
    </source>
</evidence>
<dbReference type="Gene3D" id="2.40.30.130">
    <property type="match status" value="1"/>
</dbReference>
<keyword evidence="5 13" id="KW-0479">Metal-binding</keyword>
<dbReference type="NCBIfam" id="TIGR00344">
    <property type="entry name" value="alaS"/>
    <property type="match status" value="1"/>
</dbReference>
<dbReference type="SUPFAM" id="SSF50447">
    <property type="entry name" value="Translation proteins"/>
    <property type="match status" value="1"/>
</dbReference>
<comment type="subcellular location">
    <subcellularLocation>
        <location evidence="13">Mitochondrion</location>
    </subcellularLocation>
    <subcellularLocation>
        <location evidence="13">Cytoplasm</location>
    </subcellularLocation>
    <subcellularLocation>
        <location evidence="1">Plastid</location>
        <location evidence="1">Chloroplast</location>
    </subcellularLocation>
</comment>
<comment type="function">
    <text evidence="13">Catalyzes the attachment of alanine to tRNA(Ala) in a two-step reaction: alanine is first activated by ATP to form Ala-AMP and then transferred to the acceptor end of tRNA(Ala). Also edits incorrectly charged tRNA(Ala) via its editing domain.</text>
</comment>
<evidence type="ECO:0000256" key="7">
    <source>
        <dbReference type="ARBA" id="ARBA00022833"/>
    </source>
</evidence>
<dbReference type="PROSITE" id="PS50860">
    <property type="entry name" value="AA_TRNA_LIGASE_II_ALA"/>
    <property type="match status" value="1"/>
</dbReference>
<evidence type="ECO:0000256" key="12">
    <source>
        <dbReference type="ARBA" id="ARBA00048300"/>
    </source>
</evidence>
<keyword evidence="4 13" id="KW-0436">Ligase</keyword>
<dbReference type="GO" id="GO:0005524">
    <property type="term" value="F:ATP binding"/>
    <property type="evidence" value="ECO:0007669"/>
    <property type="project" value="UniProtKB-UniRule"/>
</dbReference>
<dbReference type="EMBL" id="JALLBG020000283">
    <property type="protein sequence ID" value="KAL3756953.1"/>
    <property type="molecule type" value="Genomic_DNA"/>
</dbReference>
<dbReference type="Pfam" id="PF26023">
    <property type="entry name" value="ALA1"/>
    <property type="match status" value="1"/>
</dbReference>
<keyword evidence="10 13" id="KW-0648">Protein biosynthesis</keyword>
<dbReference type="CDD" id="cd00673">
    <property type="entry name" value="AlaRS_core"/>
    <property type="match status" value="1"/>
</dbReference>
<accession>A0ABD3M288</accession>
<keyword evidence="6 13" id="KW-0547">Nucleotide-binding</keyword>
<dbReference type="GO" id="GO:0070143">
    <property type="term" value="P:mitochondrial alanyl-tRNA aminoacylation"/>
    <property type="evidence" value="ECO:0007669"/>
    <property type="project" value="UniProtKB-UniRule"/>
</dbReference>
<evidence type="ECO:0000256" key="13">
    <source>
        <dbReference type="HAMAP-Rule" id="MF_03133"/>
    </source>
</evidence>
<dbReference type="GO" id="GO:0008270">
    <property type="term" value="F:zinc ion binding"/>
    <property type="evidence" value="ECO:0007669"/>
    <property type="project" value="UniProtKB-UniRule"/>
</dbReference>
<evidence type="ECO:0000256" key="14">
    <source>
        <dbReference type="SAM" id="MobiDB-lite"/>
    </source>
</evidence>
<dbReference type="Proteomes" id="UP001530293">
    <property type="component" value="Unassembled WGS sequence"/>
</dbReference>
<dbReference type="InterPro" id="IPR018163">
    <property type="entry name" value="Thr/Ala-tRNA-synth_IIc_edit"/>
</dbReference>
<dbReference type="InterPro" id="IPR003156">
    <property type="entry name" value="DHHA1_dom"/>
</dbReference>
<dbReference type="InterPro" id="IPR045864">
    <property type="entry name" value="aa-tRNA-synth_II/BPL/LPL"/>
</dbReference>
<dbReference type="SMART" id="SM00863">
    <property type="entry name" value="tRNA_SAD"/>
    <property type="match status" value="1"/>
</dbReference>
<dbReference type="InterPro" id="IPR059090">
    <property type="entry name" value="ALA1_helical"/>
</dbReference>
<keyword evidence="17" id="KW-1185">Reference proteome</keyword>
<feature type="domain" description="Alanyl-transfer RNA synthetases family profile" evidence="15">
    <location>
        <begin position="98"/>
        <end position="847"/>
    </location>
</feature>
<feature type="binding site" evidence="13">
    <location>
        <position position="700"/>
    </location>
    <ligand>
        <name>Zn(2+)</name>
        <dbReference type="ChEBI" id="CHEBI:29105"/>
    </ligand>
</feature>
<evidence type="ECO:0000256" key="3">
    <source>
        <dbReference type="ARBA" id="ARBA00022555"/>
    </source>
</evidence>
<organism evidence="16 17">
    <name type="scientific">Discostella pseudostelligera</name>
    <dbReference type="NCBI Taxonomy" id="259834"/>
    <lineage>
        <taxon>Eukaryota</taxon>
        <taxon>Sar</taxon>
        <taxon>Stramenopiles</taxon>
        <taxon>Ochrophyta</taxon>
        <taxon>Bacillariophyta</taxon>
        <taxon>Coscinodiscophyceae</taxon>
        <taxon>Thalassiosirophycidae</taxon>
        <taxon>Stephanodiscales</taxon>
        <taxon>Stephanodiscaceae</taxon>
        <taxon>Discostella</taxon>
    </lineage>
</organism>
<dbReference type="SUPFAM" id="SSF101353">
    <property type="entry name" value="Putative anticodon-binding domain of alanyl-tRNA synthetase (AlaRS)"/>
    <property type="match status" value="1"/>
</dbReference>
<evidence type="ECO:0000256" key="1">
    <source>
        <dbReference type="ARBA" id="ARBA00004229"/>
    </source>
</evidence>
<comment type="caution">
    <text evidence="16">The sequence shown here is derived from an EMBL/GenBank/DDBJ whole genome shotgun (WGS) entry which is preliminary data.</text>
</comment>
<keyword evidence="8 13" id="KW-0067">ATP-binding</keyword>
<reference evidence="16 17" key="1">
    <citation type="submission" date="2024-10" db="EMBL/GenBank/DDBJ databases">
        <title>Updated reference genomes for cyclostephanoid diatoms.</title>
        <authorList>
            <person name="Roberts W.R."/>
            <person name="Alverson A.J."/>
        </authorList>
    </citation>
    <scope>NUCLEOTIDE SEQUENCE [LARGE SCALE GENOMIC DNA]</scope>
    <source>
        <strain evidence="16 17">AJA232-27</strain>
    </source>
</reference>
<dbReference type="FunFam" id="3.30.930.10:FF:000011">
    <property type="entry name" value="Alanine--tRNA ligase, cytoplasmic"/>
    <property type="match status" value="1"/>
</dbReference>
<feature type="compositionally biased region" description="Basic and acidic residues" evidence="14">
    <location>
        <begin position="844"/>
        <end position="853"/>
    </location>
</feature>
<dbReference type="InterPro" id="IPR050058">
    <property type="entry name" value="Ala-tRNA_ligase"/>
</dbReference>
<feature type="binding site" evidence="13">
    <location>
        <position position="804"/>
    </location>
    <ligand>
        <name>Zn(2+)</name>
        <dbReference type="ChEBI" id="CHEBI:29105"/>
    </ligand>
</feature>
<protein>
    <recommendedName>
        <fullName evidence="13">Alanine--tRNA ligase</fullName>
        <ecNumber evidence="13">6.1.1.7</ecNumber>
    </recommendedName>
    <alternativeName>
        <fullName evidence="13">Alanyl-tRNA synthetase</fullName>
        <shortName evidence="13">AlaRS</shortName>
    </alternativeName>
</protein>
<dbReference type="InterPro" id="IPR012947">
    <property type="entry name" value="tRNA_SAD"/>
</dbReference>
<feature type="binding site" evidence="13">
    <location>
        <position position="704"/>
    </location>
    <ligand>
        <name>Zn(2+)</name>
        <dbReference type="ChEBI" id="CHEBI:29105"/>
    </ligand>
</feature>
<keyword evidence="13" id="KW-0496">Mitochondrion</keyword>
<dbReference type="HAMAP" id="MF_00036_B">
    <property type="entry name" value="Ala_tRNA_synth_B"/>
    <property type="match status" value="1"/>
</dbReference>
<dbReference type="PANTHER" id="PTHR11777:SF9">
    <property type="entry name" value="ALANINE--TRNA LIGASE, CYTOPLASMIC"/>
    <property type="match status" value="1"/>
</dbReference>
<evidence type="ECO:0000256" key="9">
    <source>
        <dbReference type="ARBA" id="ARBA00022884"/>
    </source>
</evidence>
<dbReference type="InterPro" id="IPR018165">
    <property type="entry name" value="Ala-tRNA-synth_IIc_core"/>
</dbReference>
<dbReference type="Gene3D" id="3.30.930.10">
    <property type="entry name" value="Bira Bifunctional Protein, Domain 2"/>
    <property type="match status" value="1"/>
</dbReference>
<evidence type="ECO:0000259" key="15">
    <source>
        <dbReference type="PROSITE" id="PS50860"/>
    </source>
</evidence>
<dbReference type="InterPro" id="IPR018162">
    <property type="entry name" value="Ala-tRNA-ligase_IIc_anticod-bd"/>
</dbReference>
<dbReference type="GO" id="GO:0000049">
    <property type="term" value="F:tRNA binding"/>
    <property type="evidence" value="ECO:0007669"/>
    <property type="project" value="UniProtKB-KW"/>
</dbReference>
<dbReference type="AlphaFoldDB" id="A0ABD3M288"/>
<feature type="region of interest" description="Disordered" evidence="14">
    <location>
        <begin position="844"/>
        <end position="871"/>
    </location>
</feature>
<evidence type="ECO:0000313" key="17">
    <source>
        <dbReference type="Proteomes" id="UP001530293"/>
    </source>
</evidence>
<comment type="catalytic activity">
    <reaction evidence="12 13">
        <text>tRNA(Ala) + L-alanine + ATP = L-alanyl-tRNA(Ala) + AMP + diphosphate</text>
        <dbReference type="Rhea" id="RHEA:12540"/>
        <dbReference type="Rhea" id="RHEA-COMP:9657"/>
        <dbReference type="Rhea" id="RHEA-COMP:9923"/>
        <dbReference type="ChEBI" id="CHEBI:30616"/>
        <dbReference type="ChEBI" id="CHEBI:33019"/>
        <dbReference type="ChEBI" id="CHEBI:57972"/>
        <dbReference type="ChEBI" id="CHEBI:78442"/>
        <dbReference type="ChEBI" id="CHEBI:78497"/>
        <dbReference type="ChEBI" id="CHEBI:456215"/>
        <dbReference type="EC" id="6.1.1.7"/>
    </reaction>
</comment>
<feature type="binding site" evidence="13">
    <location>
        <position position="808"/>
    </location>
    <ligand>
        <name>Zn(2+)</name>
        <dbReference type="ChEBI" id="CHEBI:29105"/>
    </ligand>
</feature>
<keyword evidence="11 13" id="KW-0030">Aminoacyl-tRNA synthetase</keyword>
<dbReference type="SUPFAM" id="SSF55681">
    <property type="entry name" value="Class II aaRS and biotin synthetases"/>
    <property type="match status" value="1"/>
</dbReference>
<comment type="similarity">
    <text evidence="2">Belongs to the class-II aminoacyl-tRNA synthetase family. Alax-L subfamily.</text>
</comment>
<comment type="domain">
    <text evidence="13">Consists of three domains; the N-terminal catalytic domain, the editing domain and the C-terminal C-Ala domain. The editing domain removes incorrectly charged amino acids, while the C-Ala domain, along with tRNA(Ala), serves as a bridge to cooperatively bring together the editing and aminoacylation centers thus stimulating deacylation of misacylated tRNAs.</text>
</comment>
<gene>
    <name evidence="16" type="ORF">ACHAWU_007332</name>
</gene>
<dbReference type="Gene3D" id="3.10.310.40">
    <property type="match status" value="1"/>
</dbReference>
<evidence type="ECO:0000256" key="10">
    <source>
        <dbReference type="ARBA" id="ARBA00022917"/>
    </source>
</evidence>
<dbReference type="GO" id="GO:0005739">
    <property type="term" value="C:mitochondrion"/>
    <property type="evidence" value="ECO:0007669"/>
    <property type="project" value="UniProtKB-SubCell"/>
</dbReference>
<proteinExistence type="inferred from homology"/>
<keyword evidence="13" id="KW-0963">Cytoplasm</keyword>
<comment type="subunit">
    <text evidence="13">Monomer.</text>
</comment>
<dbReference type="EC" id="6.1.1.7" evidence="13"/>
<dbReference type="Pfam" id="PF07973">
    <property type="entry name" value="tRNA_SAD"/>
    <property type="match status" value="1"/>
</dbReference>
<dbReference type="Pfam" id="PF01411">
    <property type="entry name" value="tRNA-synt_2c"/>
    <property type="match status" value="1"/>
</dbReference>
<comment type="cofactor">
    <cofactor evidence="13">
        <name>Zn(2+)</name>
        <dbReference type="ChEBI" id="CHEBI:29105"/>
    </cofactor>
    <text evidence="13">Binds 1 zinc ion per subunit.</text>
</comment>
<sequence length="1048" mass="113877">MRITATATAAIAFMSSTTTMMTMMLMLPHRSAVAFVLPRRTAITTTATIRTTSTTITSTSLRHQLQLHRNSPSLLHLATTNDDNSAASATNDQQPLQWPMSKIRQTFIDYFTLTHSHTYIPSSPCVPLNDPTLLFANSGMNQFKPIFLGRAPPGTALADLARGTAANSQKCIRAGGKHNDLDDVGRDTYHHTFFEMLGSWSFGNTYFKEEAIQYAYDLLVKVYGIDESRLYATYFDGDASLGLEPDIEARDIWRKYLPEERILGCSAKDNFWEMGDSGPCGPCSEIHYDRIGDRDAASLVNADDPDVIEIWNLVFIQYNRDEAGGGLTPLPAKHVDTGMGLERLTSLLQDKRSNYDIDAFAPLFTKIHALSSVGPYSGKVGVEDVDLIDTAYRAVADHARTLTFALADGAVPDNEGRGYVLRRILRRATRYGQQILKCQPGFFAKLVPVVVETFGEAYPEIVKNQANIIDIVQEEEQAFSTMLDRGIKYFDEEIKSEVDDGGSTSKVVSGDKAFFLYDTLGFPIDLTELMAQEAGMSVDMNGFENAMEEQKQRSREARLAARGLVGSRLELIAEQTAWLADEGIAVTDDSSKYIWDEEVDASVKAIFTSDGFLKVGDTAAEGSTVGLVLDKSSFYAESGGQEADLGTITFEGGQLLVNDVQTYGGYILHTGVITEGSVSVGSNVKCQVDYARRRDVAPNHSMTHVLNAALREVLGEGCDQRGSQCNDEKLRFDFSHKSAMTADQLRATEEYVRDTIGKSLPVTMEVMPLADAKAIPGVRAMFGEVYPDPVRVVMVGEDCSVEFCGGTHVSNTAEAEAFVLIEETSVAKGIRRITALTRSAAKKAMEEGTKFESRTATLESLPTDDTPDLDKQAGALRKDLDAAELSAALKAELRARIESVQKAGIEAKKRLLAKRVDKCLNSVKVEVEKALVDGKTSLVLNLDIGADSKASQKVIKEVQKIAPKLAFMGVSEEEVGSGGKVLCFAIVPDAMITQTGLQANEWVKDVLASVGGSGGGKPGSAMGSCDRCDDVDAVIARAASFVSKVAVA</sequence>
<dbReference type="InterPro" id="IPR023033">
    <property type="entry name" value="Ala_tRNA_ligase_euk/bac"/>
</dbReference>
<dbReference type="Gene3D" id="3.30.980.10">
    <property type="entry name" value="Threonyl-trna Synthetase, Chain A, domain 2"/>
    <property type="match status" value="1"/>
</dbReference>
<evidence type="ECO:0000256" key="5">
    <source>
        <dbReference type="ARBA" id="ARBA00022723"/>
    </source>
</evidence>
<dbReference type="InterPro" id="IPR018164">
    <property type="entry name" value="Ala-tRNA-synth_IIc_N"/>
</dbReference>
<dbReference type="Pfam" id="PF02272">
    <property type="entry name" value="DHHA1"/>
    <property type="match status" value="1"/>
</dbReference>
<dbReference type="InterPro" id="IPR002318">
    <property type="entry name" value="Ala-tRNA-lgiase_IIc"/>
</dbReference>
<keyword evidence="7 13" id="KW-0862">Zinc</keyword>
<evidence type="ECO:0000256" key="6">
    <source>
        <dbReference type="ARBA" id="ARBA00022741"/>
    </source>
</evidence>